<keyword evidence="1" id="KW-0472">Membrane</keyword>
<name>A0A6P1V3S6_9ENTR</name>
<accession>A0A6P1V3S6</accession>
<proteinExistence type="predicted"/>
<reference evidence="2 3" key="1">
    <citation type="submission" date="2020-01" db="EMBL/GenBank/DDBJ databases">
        <title>Bactrocera dorsalis gut bacteria genome.</title>
        <authorList>
            <person name="Zhang H."/>
            <person name="Cai Z."/>
        </authorList>
    </citation>
    <scope>NUCLEOTIDE SEQUENCE [LARGE SCALE GENOMIC DNA]</scope>
    <source>
        <strain evidence="2 3">BD177</strain>
    </source>
</reference>
<feature type="transmembrane region" description="Helical" evidence="1">
    <location>
        <begin position="218"/>
        <end position="236"/>
    </location>
</feature>
<dbReference type="RefSeq" id="WP_050533688.1">
    <property type="nucleotide sequence ID" value="NZ_CP048108.1"/>
</dbReference>
<dbReference type="AlphaFoldDB" id="A0A6P1V3S6"/>
<dbReference type="EMBL" id="CP048108">
    <property type="protein sequence ID" value="QHS47656.1"/>
    <property type="molecule type" value="Genomic_DNA"/>
</dbReference>
<evidence type="ECO:0000313" key="3">
    <source>
        <dbReference type="Proteomes" id="UP000464389"/>
    </source>
</evidence>
<protein>
    <submittedName>
        <fullName evidence="2">Uncharacterized protein</fullName>
    </submittedName>
</protein>
<dbReference type="Proteomes" id="UP000464389">
    <property type="component" value="Chromosome"/>
</dbReference>
<keyword evidence="1" id="KW-0812">Transmembrane</keyword>
<gene>
    <name evidence="2" type="ORF">GW952_19585</name>
</gene>
<organism evidence="2 3">
    <name type="scientific">Klebsiella michiganensis</name>
    <dbReference type="NCBI Taxonomy" id="1134687"/>
    <lineage>
        <taxon>Bacteria</taxon>
        <taxon>Pseudomonadati</taxon>
        <taxon>Pseudomonadota</taxon>
        <taxon>Gammaproteobacteria</taxon>
        <taxon>Enterobacterales</taxon>
        <taxon>Enterobacteriaceae</taxon>
        <taxon>Klebsiella/Raoultella group</taxon>
        <taxon>Klebsiella</taxon>
    </lineage>
</organism>
<evidence type="ECO:0000313" key="2">
    <source>
        <dbReference type="EMBL" id="QHS47656.1"/>
    </source>
</evidence>
<evidence type="ECO:0000256" key="1">
    <source>
        <dbReference type="SAM" id="Phobius"/>
    </source>
</evidence>
<keyword evidence="1" id="KW-1133">Transmembrane helix</keyword>
<sequence>MTKLLNKQKRFKIKPTHEIVSSVLNPSRFLGSKIDAKKACFSDFVCRSNDEDFNRAINIILRDEEISNALNQNVKSIKEAFSRTIVSANNVSNARIIKLYNAILLSKIDSLRLYVDAKQKVEELFVHGDLNQAINILDELNENLGFSIWEMEVRFAIYTIRKEYSAITEYLEKIKGETDDEFLRDIARVIAWKSQSVDPSLIMETMVRRPNKEFIDGNAFIIAAFYSLTCLHYPLYNDVDLMHSMKWLQLLPTIDLFNAVKKITVYGMGNGCLSEIEKNSLRDLFVSLNKELNLRDLREIVTTISSENSAQSILPITDDIILNYSEGNYEYVIDAVETRLNSLDDIITKINIFAKSYIHSNRKPNGLPIFLNEVINNLISIYSLKDANQAIMQQVGLIVKYSVLDVSDHLMISVLKSAPYFLSAQQKDGIIFKSKFLEKQLTPLACHLDESPSLYENYSLDLNVEHLIRKRTAIFAVLNNDEKMLDKVKDYYEVAPIKKDAIELMVECFIRCSDKKSLIEYASNELIINPNSNICLPLKDIVGYVSENNLYTIDSVICSYYYNKFSSEDNSSVLNEVFEEYIISRDVFRPSELVTGELSKKEIILLNEISKIDVMDYLGCFDNDNDLKIERIKILNKLVSAGFLSQTNVDGECKMIVDDILIENEAAKFNDAKIYIDTRSILNKRKNDIESLLHKYKNSLEEDQVNDNVQYEIESMAILKGSKNEILTRMMNILLVEYFNNKEVGLDKNLSSEIRHGFFGNLICSGPQNRHLLTELDGSGKYKSNQYWLEYYKMISSEILNKVDALLVKFSEDFNQIIEKAEQWMKVSLNSDDTDRVFVFNFTVEEFNMIRDLADASVSVDEITNSMFHLFNEKLLSCLDTMKSKLNEVFASQVDDLFTDLIDNINAAKSTTGMNYLLEEIRLANTEVKENIRTVCEWFSLKKSVDFESIELDKLIRLAERCFKQINSCDIEIHVESHLNHKIDGGQLYALVFCILNCFNNSYKYSSENRDIYVEITGEESKCFSIKILNEISNSTLQYLQNGGIDLLISKLADADNNDLLTKEGGSGLYKSLHGLKTVSSKYNLQPMIVNDKFCVEVTYGY</sequence>